<evidence type="ECO:0000256" key="7">
    <source>
        <dbReference type="SAM" id="MobiDB-lite"/>
    </source>
</evidence>
<evidence type="ECO:0000256" key="4">
    <source>
        <dbReference type="ARBA" id="ARBA00023163"/>
    </source>
</evidence>
<feature type="coiled-coil region" evidence="6">
    <location>
        <begin position="341"/>
        <end position="375"/>
    </location>
</feature>
<feature type="non-terminal residue" evidence="9">
    <location>
        <position position="433"/>
    </location>
</feature>
<feature type="domain" description="Myb-like" evidence="8">
    <location>
        <begin position="20"/>
        <end position="91"/>
    </location>
</feature>
<feature type="compositionally biased region" description="Basic and acidic residues" evidence="7">
    <location>
        <begin position="151"/>
        <end position="161"/>
    </location>
</feature>
<evidence type="ECO:0000313" key="9">
    <source>
        <dbReference type="EMBL" id="CAH0729885.1"/>
    </source>
</evidence>
<evidence type="ECO:0000259" key="8">
    <source>
        <dbReference type="SMART" id="SM00717"/>
    </source>
</evidence>
<evidence type="ECO:0000256" key="2">
    <source>
        <dbReference type="ARBA" id="ARBA00016807"/>
    </source>
</evidence>
<name>A0A8J9YKC6_9NEOP</name>
<evidence type="ECO:0000256" key="1">
    <source>
        <dbReference type="ARBA" id="ARBA00011764"/>
    </source>
</evidence>
<evidence type="ECO:0000256" key="6">
    <source>
        <dbReference type="SAM" id="Coils"/>
    </source>
</evidence>
<dbReference type="EMBL" id="OV170228">
    <property type="protein sequence ID" value="CAH0729885.1"/>
    <property type="molecule type" value="Genomic_DNA"/>
</dbReference>
<proteinExistence type="predicted"/>
<dbReference type="Gene3D" id="1.10.10.60">
    <property type="entry name" value="Homeodomain-like"/>
    <property type="match status" value="1"/>
</dbReference>
<dbReference type="PANTHER" id="PTHR21411:SF0">
    <property type="entry name" value="REGULATORY PROTEIN ZESTE"/>
    <property type="match status" value="1"/>
</dbReference>
<organism evidence="9 10">
    <name type="scientific">Brenthis ino</name>
    <name type="common">lesser marbled fritillary</name>
    <dbReference type="NCBI Taxonomy" id="405034"/>
    <lineage>
        <taxon>Eukaryota</taxon>
        <taxon>Metazoa</taxon>
        <taxon>Ecdysozoa</taxon>
        <taxon>Arthropoda</taxon>
        <taxon>Hexapoda</taxon>
        <taxon>Insecta</taxon>
        <taxon>Pterygota</taxon>
        <taxon>Neoptera</taxon>
        <taxon>Endopterygota</taxon>
        <taxon>Lepidoptera</taxon>
        <taxon>Glossata</taxon>
        <taxon>Ditrysia</taxon>
        <taxon>Papilionoidea</taxon>
        <taxon>Nymphalidae</taxon>
        <taxon>Heliconiinae</taxon>
        <taxon>Argynnini</taxon>
        <taxon>Brenthis</taxon>
    </lineage>
</organism>
<sequence length="433" mass="49483">MVDMDDAEKDTTLSYISHNRSPTFSKEEVNALVNLIEKYKYVVLNKSTKSTTSYAKEVAWTKISKEMNKQGFKYTRSVDSLKTKWENLKKEARKASKNLLNRSSNDYNVICQIVTMINEMETTNGRTDISHNLLQEINNDIEDDENNSSKLFDDNDGKLSDDSEDADENRSLESNRSLNFSPQECSLLLKCIRDEKKHIFSKETTGKATNIKNNAWSRITYAYNKLNPNKRTTKVLRTKFNNMKRLAKGVNFQNYFPINGHEKLEDDSSKDINLEPQFEYKVDMETDYENDNADEDFHDGPIDSKENNQELSDPLSLVLNGDSGMGSISHFGSYCQENKEVVKLKLELLKYQLETAKLERKRVEEALQAESAERQSRAIEASLQLRAARLRVVAAEASLPPAHPALRYPAREALAQQYAEQACQIALADLPDQ</sequence>
<feature type="region of interest" description="Disordered" evidence="7">
    <location>
        <begin position="290"/>
        <end position="310"/>
    </location>
</feature>
<feature type="region of interest" description="Disordered" evidence="7">
    <location>
        <begin position="144"/>
        <end position="175"/>
    </location>
</feature>
<keyword evidence="3" id="KW-0805">Transcription regulation</keyword>
<accession>A0A8J9YKC6</accession>
<dbReference type="Pfam" id="PF13873">
    <property type="entry name" value="Myb_DNA-bind_5"/>
    <property type="match status" value="2"/>
</dbReference>
<gene>
    <name evidence="9" type="ORF">BINO364_LOCUS14933</name>
</gene>
<evidence type="ECO:0000256" key="3">
    <source>
        <dbReference type="ARBA" id="ARBA00023015"/>
    </source>
</evidence>
<evidence type="ECO:0000313" key="10">
    <source>
        <dbReference type="Proteomes" id="UP000838878"/>
    </source>
</evidence>
<dbReference type="SMART" id="SM00717">
    <property type="entry name" value="SANT"/>
    <property type="match status" value="2"/>
</dbReference>
<feature type="compositionally biased region" description="Basic and acidic residues" evidence="7">
    <location>
        <begin position="298"/>
        <end position="308"/>
    </location>
</feature>
<keyword evidence="6" id="KW-0175">Coiled coil</keyword>
<dbReference type="PANTHER" id="PTHR21411">
    <property type="entry name" value="APONTIC"/>
    <property type="match status" value="1"/>
</dbReference>
<dbReference type="InterPro" id="IPR001005">
    <property type="entry name" value="SANT/Myb"/>
</dbReference>
<dbReference type="AlphaFoldDB" id="A0A8J9YKC6"/>
<evidence type="ECO:0000256" key="5">
    <source>
        <dbReference type="ARBA" id="ARBA00025466"/>
    </source>
</evidence>
<comment type="subunit">
    <text evidence="1">Self-associates forming complexes of several hundred monomers.</text>
</comment>
<reference evidence="9" key="1">
    <citation type="submission" date="2021-12" db="EMBL/GenBank/DDBJ databases">
        <authorList>
            <person name="Martin H S."/>
        </authorList>
    </citation>
    <scope>NUCLEOTIDE SEQUENCE</scope>
</reference>
<comment type="function">
    <text evidence="5">Involved in transvection phenomena (= synapsis-dependent gene expression), where the synaptic pairing of chromosomes carrying genes with which zeste interacts influences the expression of these genes. Zeste binds to DNA and stimulates transcription from a nearby promoter.</text>
</comment>
<feature type="domain" description="Myb-like" evidence="8">
    <location>
        <begin position="176"/>
        <end position="246"/>
    </location>
</feature>
<keyword evidence="10" id="KW-1185">Reference proteome</keyword>
<dbReference type="Proteomes" id="UP000838878">
    <property type="component" value="Chromosome 8"/>
</dbReference>
<protein>
    <recommendedName>
        <fullName evidence="2">Regulatory protein zeste</fullName>
    </recommendedName>
</protein>
<dbReference type="InterPro" id="IPR028002">
    <property type="entry name" value="Myb_DNA-bind_5"/>
</dbReference>
<keyword evidence="4" id="KW-0804">Transcription</keyword>
<dbReference type="OrthoDB" id="7478883at2759"/>